<dbReference type="InterPro" id="IPR044552">
    <property type="entry name" value="GLIP1-5/GLL25"/>
</dbReference>
<dbReference type="PANTHER" id="PTHR45966:SF1">
    <property type="entry name" value="GDSL ESTERASE_LIPASE 1-RELATED"/>
    <property type="match status" value="1"/>
</dbReference>
<dbReference type="AlphaFoldDB" id="A0A699GXD2"/>
<protein>
    <submittedName>
        <fullName evidence="2">GDSL esterase/lipase 1-like isoform X1</fullName>
    </submittedName>
</protein>
<sequence length="125" mass="14398">MLWEWSFRGIFSCGGKRGITEYELCDDVTEFFLFESSHPTELAYRQFAEMFWKGDYMVTVPYNLQAFFKGIYKKEDENLGFCRGYGSVVCGSCGVADHEFAELFWKGDPMVTGPYNLKALFDGKP</sequence>
<comment type="caution">
    <text evidence="2">The sequence shown here is derived from an EMBL/GenBank/DDBJ whole genome shotgun (WGS) entry which is preliminary data.</text>
</comment>
<keyword evidence="1" id="KW-0732">Signal</keyword>
<name>A0A699GXD2_TANCI</name>
<organism evidence="2">
    <name type="scientific">Tanacetum cinerariifolium</name>
    <name type="common">Dalmatian daisy</name>
    <name type="synonym">Chrysanthemum cinerariifolium</name>
    <dbReference type="NCBI Taxonomy" id="118510"/>
    <lineage>
        <taxon>Eukaryota</taxon>
        <taxon>Viridiplantae</taxon>
        <taxon>Streptophyta</taxon>
        <taxon>Embryophyta</taxon>
        <taxon>Tracheophyta</taxon>
        <taxon>Spermatophyta</taxon>
        <taxon>Magnoliopsida</taxon>
        <taxon>eudicotyledons</taxon>
        <taxon>Gunneridae</taxon>
        <taxon>Pentapetalae</taxon>
        <taxon>asterids</taxon>
        <taxon>campanulids</taxon>
        <taxon>Asterales</taxon>
        <taxon>Asteraceae</taxon>
        <taxon>Asteroideae</taxon>
        <taxon>Anthemideae</taxon>
        <taxon>Anthemidinae</taxon>
        <taxon>Tanacetum</taxon>
    </lineage>
</organism>
<evidence type="ECO:0000313" key="2">
    <source>
        <dbReference type="EMBL" id="GEW69604.1"/>
    </source>
</evidence>
<evidence type="ECO:0000256" key="1">
    <source>
        <dbReference type="ARBA" id="ARBA00022729"/>
    </source>
</evidence>
<reference evidence="2" key="1">
    <citation type="journal article" date="2019" name="Sci. Rep.">
        <title>Draft genome of Tanacetum cinerariifolium, the natural source of mosquito coil.</title>
        <authorList>
            <person name="Yamashiro T."/>
            <person name="Shiraishi A."/>
            <person name="Satake H."/>
            <person name="Nakayama K."/>
        </authorList>
    </citation>
    <scope>NUCLEOTIDE SEQUENCE</scope>
</reference>
<accession>A0A699GXD2</accession>
<proteinExistence type="predicted"/>
<dbReference type="GO" id="GO:0016298">
    <property type="term" value="F:lipase activity"/>
    <property type="evidence" value="ECO:0007669"/>
    <property type="project" value="TreeGrafter"/>
</dbReference>
<dbReference type="EMBL" id="BKCJ010069664">
    <property type="protein sequence ID" value="GEW69604.1"/>
    <property type="molecule type" value="Genomic_DNA"/>
</dbReference>
<dbReference type="PANTHER" id="PTHR45966">
    <property type="entry name" value="GDSL-LIKE LIPASE/ACYLHYDROLASE"/>
    <property type="match status" value="1"/>
</dbReference>
<gene>
    <name evidence="2" type="ORF">Tci_241580</name>
</gene>